<name>A0A7C8YGA6_OPUST</name>
<feature type="compositionally biased region" description="Pro residues" evidence="1">
    <location>
        <begin position="20"/>
        <end position="29"/>
    </location>
</feature>
<protein>
    <submittedName>
        <fullName evidence="2">Uncharacterized protein</fullName>
    </submittedName>
</protein>
<reference evidence="2" key="2">
    <citation type="submission" date="2020-07" db="EMBL/GenBank/DDBJ databases">
        <authorList>
            <person name="Vera ALvarez R."/>
            <person name="Arias-Moreno D.M."/>
            <person name="Jimenez-Jacinto V."/>
            <person name="Jimenez-Bremont J.F."/>
            <person name="Swaminathan K."/>
            <person name="Moose S.P."/>
            <person name="Guerrero-Gonzalez M.L."/>
            <person name="Marino-Ramirez L."/>
            <person name="Landsman D."/>
            <person name="Rodriguez-Kessler M."/>
            <person name="Delgado-Sanchez P."/>
        </authorList>
    </citation>
    <scope>NUCLEOTIDE SEQUENCE</scope>
    <source>
        <tissue evidence="2">Cladode</tissue>
    </source>
</reference>
<organism evidence="2">
    <name type="scientific">Opuntia streptacantha</name>
    <name type="common">Prickly pear cactus</name>
    <name type="synonym">Opuntia cardona</name>
    <dbReference type="NCBI Taxonomy" id="393608"/>
    <lineage>
        <taxon>Eukaryota</taxon>
        <taxon>Viridiplantae</taxon>
        <taxon>Streptophyta</taxon>
        <taxon>Embryophyta</taxon>
        <taxon>Tracheophyta</taxon>
        <taxon>Spermatophyta</taxon>
        <taxon>Magnoliopsida</taxon>
        <taxon>eudicotyledons</taxon>
        <taxon>Gunneridae</taxon>
        <taxon>Pentapetalae</taxon>
        <taxon>Caryophyllales</taxon>
        <taxon>Cactineae</taxon>
        <taxon>Cactaceae</taxon>
        <taxon>Opuntioideae</taxon>
        <taxon>Opuntia</taxon>
    </lineage>
</organism>
<evidence type="ECO:0000313" key="2">
    <source>
        <dbReference type="EMBL" id="MBA4617478.1"/>
    </source>
</evidence>
<sequence length="124" mass="13742">MMPPLPHPLLRVLSPGRPQRSPPPVPGPSSSPTSIPGDWLPTPSSITRFHSLRAKPISLCEKLDVNFFVAEKFGFVDKLLRDNCLGLLVLRHVVYPRLVCLFYANLEVKSGTNGFCFETLVKSS</sequence>
<reference evidence="2" key="1">
    <citation type="journal article" date="2013" name="J. Plant Res.">
        <title>Effect of fungi and light on seed germination of three Opuntia species from semiarid lands of central Mexico.</title>
        <authorList>
            <person name="Delgado-Sanchez P."/>
            <person name="Jimenez-Bremont J.F."/>
            <person name="Guerrero-Gonzalez Mde L."/>
            <person name="Flores J."/>
        </authorList>
    </citation>
    <scope>NUCLEOTIDE SEQUENCE</scope>
    <source>
        <tissue evidence="2">Cladode</tissue>
    </source>
</reference>
<proteinExistence type="predicted"/>
<feature type="region of interest" description="Disordered" evidence="1">
    <location>
        <begin position="12"/>
        <end position="40"/>
    </location>
</feature>
<dbReference type="AlphaFoldDB" id="A0A7C8YGA6"/>
<evidence type="ECO:0000256" key="1">
    <source>
        <dbReference type="SAM" id="MobiDB-lite"/>
    </source>
</evidence>
<accession>A0A7C8YGA6</accession>
<dbReference type="EMBL" id="GISG01016692">
    <property type="protein sequence ID" value="MBA4617478.1"/>
    <property type="molecule type" value="Transcribed_RNA"/>
</dbReference>